<feature type="transmembrane region" description="Helical" evidence="5">
    <location>
        <begin position="303"/>
        <end position="321"/>
    </location>
</feature>
<dbReference type="PANTHER" id="PTHR43129:SF1">
    <property type="entry name" value="FOSMIDOMYCIN RESISTANCE PROTEIN"/>
    <property type="match status" value="1"/>
</dbReference>
<dbReference type="CDD" id="cd17478">
    <property type="entry name" value="MFS_FsR"/>
    <property type="match status" value="1"/>
</dbReference>
<feature type="transmembrane region" description="Helical" evidence="5">
    <location>
        <begin position="186"/>
        <end position="208"/>
    </location>
</feature>
<keyword evidence="1 5" id="KW-0812">Transmembrane</keyword>
<feature type="transmembrane region" description="Helical" evidence="5">
    <location>
        <begin position="32"/>
        <end position="57"/>
    </location>
</feature>
<dbReference type="SUPFAM" id="SSF103473">
    <property type="entry name" value="MFS general substrate transporter"/>
    <property type="match status" value="1"/>
</dbReference>
<feature type="transmembrane region" description="Helical" evidence="5">
    <location>
        <begin position="327"/>
        <end position="347"/>
    </location>
</feature>
<feature type="transmembrane region" description="Helical" evidence="5">
    <location>
        <begin position="69"/>
        <end position="91"/>
    </location>
</feature>
<feature type="domain" description="Major facilitator superfamily (MFS) profile" evidence="6">
    <location>
        <begin position="33"/>
        <end position="416"/>
    </location>
</feature>
<protein>
    <submittedName>
        <fullName evidence="7">FSR family fosmidomycin resistance protein-like MFS transporter</fullName>
    </submittedName>
</protein>
<feature type="region of interest" description="Disordered" evidence="4">
    <location>
        <begin position="1"/>
        <end position="24"/>
    </location>
</feature>
<accession>A0A4R6WX81</accession>
<feature type="transmembrane region" description="Helical" evidence="5">
    <location>
        <begin position="388"/>
        <end position="407"/>
    </location>
</feature>
<evidence type="ECO:0000256" key="2">
    <source>
        <dbReference type="ARBA" id="ARBA00022989"/>
    </source>
</evidence>
<dbReference type="Pfam" id="PF07690">
    <property type="entry name" value="MFS_1"/>
    <property type="match status" value="1"/>
</dbReference>
<dbReference type="PROSITE" id="PS50850">
    <property type="entry name" value="MFS"/>
    <property type="match status" value="1"/>
</dbReference>
<evidence type="ECO:0000256" key="5">
    <source>
        <dbReference type="SAM" id="Phobius"/>
    </source>
</evidence>
<dbReference type="EMBL" id="SNYW01000006">
    <property type="protein sequence ID" value="TDQ84307.1"/>
    <property type="molecule type" value="Genomic_DNA"/>
</dbReference>
<dbReference type="InterPro" id="IPR020846">
    <property type="entry name" value="MFS_dom"/>
</dbReference>
<dbReference type="PANTHER" id="PTHR43129">
    <property type="entry name" value="FOSMIDOMYCIN RESISTANCE PROTEIN"/>
    <property type="match status" value="1"/>
</dbReference>
<dbReference type="AlphaFoldDB" id="A0A4R6WX81"/>
<dbReference type="Gene3D" id="1.20.1250.20">
    <property type="entry name" value="MFS general substrate transporter like domains"/>
    <property type="match status" value="2"/>
</dbReference>
<comment type="caution">
    <text evidence="7">The sequence shown here is derived from an EMBL/GenBank/DDBJ whole genome shotgun (WGS) entry which is preliminary data.</text>
</comment>
<keyword evidence="8" id="KW-1185">Reference proteome</keyword>
<evidence type="ECO:0000313" key="8">
    <source>
        <dbReference type="Proteomes" id="UP000295783"/>
    </source>
</evidence>
<organism evidence="7 8">
    <name type="scientific">Dongia mobilis</name>
    <dbReference type="NCBI Taxonomy" id="578943"/>
    <lineage>
        <taxon>Bacteria</taxon>
        <taxon>Pseudomonadati</taxon>
        <taxon>Pseudomonadota</taxon>
        <taxon>Alphaproteobacteria</taxon>
        <taxon>Rhodospirillales</taxon>
        <taxon>Dongiaceae</taxon>
        <taxon>Dongia</taxon>
    </lineage>
</organism>
<feature type="transmembrane region" description="Helical" evidence="5">
    <location>
        <begin position="158"/>
        <end position="180"/>
    </location>
</feature>
<keyword evidence="3 5" id="KW-0472">Membrane</keyword>
<feature type="transmembrane region" description="Helical" evidence="5">
    <location>
        <begin position="359"/>
        <end position="382"/>
    </location>
</feature>
<proteinExistence type="predicted"/>
<evidence type="ECO:0000259" key="6">
    <source>
        <dbReference type="PROSITE" id="PS50850"/>
    </source>
</evidence>
<dbReference type="InterPro" id="IPR036259">
    <property type="entry name" value="MFS_trans_sf"/>
</dbReference>
<evidence type="ECO:0000256" key="3">
    <source>
        <dbReference type="ARBA" id="ARBA00023136"/>
    </source>
</evidence>
<sequence length="416" mass="44123">MAVEANQAISTPGQAARPAAPAQDDTGQTRTLVLVTISICHMLNDMMQSLLLAIYPILKSNYALDFGQIGLITLTFQVTASLLQPAIGLYTDHRPKNYALSLGMGFTFAGLILLAFATTFPLILCAAALVGMGSSIFHPESSRIARLASGGRHGFAQSLFQVGGNVGSAIGPLVAAWFIVPHGQGAIGWFSITALVAIVLLAGIGNWYKNHRAAAARRKRPPVEGHGLSRRRVAFVIGMLLVLLFSKYFYTASLSSYYTFYLIETFGVGIADAQIYLFLFLGAFALGTVLGGPVADRIGPKRVIWGSIFGALPFTLVLPHVGLVWTVILTVPIGMIIASAFASIVVYGQELIPGKVGMVAGLFFGFAFGMGGIGAAVLGQLADLTDIAFVYQICAFLPALGFCAAFLPDLGGRRRR</sequence>
<dbReference type="InterPro" id="IPR011701">
    <property type="entry name" value="MFS"/>
</dbReference>
<reference evidence="7 8" key="1">
    <citation type="submission" date="2019-03" db="EMBL/GenBank/DDBJ databases">
        <title>Genomic Encyclopedia of Type Strains, Phase III (KMG-III): the genomes of soil and plant-associated and newly described type strains.</title>
        <authorList>
            <person name="Whitman W."/>
        </authorList>
    </citation>
    <scope>NUCLEOTIDE SEQUENCE [LARGE SCALE GENOMIC DNA]</scope>
    <source>
        <strain evidence="7 8">CGMCC 1.7660</strain>
    </source>
</reference>
<evidence type="ECO:0000256" key="1">
    <source>
        <dbReference type="ARBA" id="ARBA00022692"/>
    </source>
</evidence>
<dbReference type="RefSeq" id="WP_279513018.1">
    <property type="nucleotide sequence ID" value="NZ_SNYW01000006.1"/>
</dbReference>
<dbReference type="GO" id="GO:0022857">
    <property type="term" value="F:transmembrane transporter activity"/>
    <property type="evidence" value="ECO:0007669"/>
    <property type="project" value="InterPro"/>
</dbReference>
<name>A0A4R6WX81_9PROT</name>
<feature type="transmembrane region" description="Helical" evidence="5">
    <location>
        <begin position="111"/>
        <end position="137"/>
    </location>
</feature>
<dbReference type="GO" id="GO:0005886">
    <property type="term" value="C:plasma membrane"/>
    <property type="evidence" value="ECO:0007669"/>
    <property type="project" value="TreeGrafter"/>
</dbReference>
<evidence type="ECO:0000256" key="4">
    <source>
        <dbReference type="SAM" id="MobiDB-lite"/>
    </source>
</evidence>
<feature type="compositionally biased region" description="Low complexity" evidence="4">
    <location>
        <begin position="14"/>
        <end position="24"/>
    </location>
</feature>
<keyword evidence="2 5" id="KW-1133">Transmembrane helix</keyword>
<gene>
    <name evidence="7" type="ORF">A8950_0857</name>
</gene>
<feature type="transmembrane region" description="Helical" evidence="5">
    <location>
        <begin position="273"/>
        <end position="291"/>
    </location>
</feature>
<evidence type="ECO:0000313" key="7">
    <source>
        <dbReference type="EMBL" id="TDQ84307.1"/>
    </source>
</evidence>
<feature type="transmembrane region" description="Helical" evidence="5">
    <location>
        <begin position="233"/>
        <end position="253"/>
    </location>
</feature>
<dbReference type="Proteomes" id="UP000295783">
    <property type="component" value="Unassembled WGS sequence"/>
</dbReference>